<dbReference type="PROSITE" id="PS00129">
    <property type="entry name" value="GLYCOSYL_HYDROL_F31_1"/>
    <property type="match status" value="1"/>
</dbReference>
<dbReference type="GO" id="GO:0005975">
    <property type="term" value="P:carbohydrate metabolic process"/>
    <property type="evidence" value="ECO:0007669"/>
    <property type="project" value="InterPro"/>
</dbReference>
<dbReference type="OrthoDB" id="176168at2"/>
<dbReference type="Gene3D" id="2.60.40.1760">
    <property type="entry name" value="glycosyl hydrolase (family 31)"/>
    <property type="match status" value="1"/>
</dbReference>
<evidence type="ECO:0000256" key="4">
    <source>
        <dbReference type="RuleBase" id="RU361185"/>
    </source>
</evidence>
<dbReference type="AlphaFoldDB" id="A0A511RNL7"/>
<reference evidence="8 9" key="1">
    <citation type="submission" date="2019-07" db="EMBL/GenBank/DDBJ databases">
        <title>Whole genome shotgun sequence of Oceanithermus desulfurans NBRC 100063.</title>
        <authorList>
            <person name="Hosoyama A."/>
            <person name="Uohara A."/>
            <person name="Ohji S."/>
            <person name="Ichikawa N."/>
        </authorList>
    </citation>
    <scope>NUCLEOTIDE SEQUENCE [LARGE SCALE GENOMIC DNA]</scope>
    <source>
        <strain evidence="8 9">NBRC 100063</strain>
    </source>
</reference>
<dbReference type="InterPro" id="IPR025887">
    <property type="entry name" value="Glyco_hydro_31_N_dom"/>
</dbReference>
<dbReference type="InterPro" id="IPR017853">
    <property type="entry name" value="GH"/>
</dbReference>
<evidence type="ECO:0000259" key="5">
    <source>
        <dbReference type="Pfam" id="PF01055"/>
    </source>
</evidence>
<comment type="similarity">
    <text evidence="1 4">Belongs to the glycosyl hydrolase 31 family.</text>
</comment>
<comment type="caution">
    <text evidence="8">The sequence shown here is derived from an EMBL/GenBank/DDBJ whole genome shotgun (WGS) entry which is preliminary data.</text>
</comment>
<dbReference type="RefSeq" id="WP_147148651.1">
    <property type="nucleotide sequence ID" value="NZ_BJXN01000018.1"/>
</dbReference>
<dbReference type="InterPro" id="IPR011013">
    <property type="entry name" value="Gal_mutarotase_sf_dom"/>
</dbReference>
<protein>
    <submittedName>
        <fullName evidence="8">Alpha-glucosidase</fullName>
    </submittedName>
</protein>
<feature type="domain" description="Glycoside hydrolase family 31 TIM barrel" evidence="5">
    <location>
        <begin position="254"/>
        <end position="583"/>
    </location>
</feature>
<dbReference type="SUPFAM" id="SSF51445">
    <property type="entry name" value="(Trans)glycosidases"/>
    <property type="match status" value="1"/>
</dbReference>
<dbReference type="Pfam" id="PF01055">
    <property type="entry name" value="Glyco_hydro_31_2nd"/>
    <property type="match status" value="1"/>
</dbReference>
<evidence type="ECO:0000259" key="6">
    <source>
        <dbReference type="Pfam" id="PF13802"/>
    </source>
</evidence>
<dbReference type="PANTHER" id="PTHR22762">
    <property type="entry name" value="ALPHA-GLUCOSIDASE"/>
    <property type="match status" value="1"/>
</dbReference>
<evidence type="ECO:0000313" key="8">
    <source>
        <dbReference type="EMBL" id="GEM90687.1"/>
    </source>
</evidence>
<evidence type="ECO:0000313" key="9">
    <source>
        <dbReference type="Proteomes" id="UP000321827"/>
    </source>
</evidence>
<dbReference type="EMBL" id="BJXN01000018">
    <property type="protein sequence ID" value="GEM90687.1"/>
    <property type="molecule type" value="Genomic_DNA"/>
</dbReference>
<dbReference type="InterPro" id="IPR000322">
    <property type="entry name" value="Glyco_hydro_31_TIM"/>
</dbReference>
<dbReference type="InterPro" id="IPR013780">
    <property type="entry name" value="Glyco_hydro_b"/>
</dbReference>
<dbReference type="SUPFAM" id="SSF74650">
    <property type="entry name" value="Galactose mutarotase-like"/>
    <property type="match status" value="1"/>
</dbReference>
<dbReference type="Proteomes" id="UP000321827">
    <property type="component" value="Unassembled WGS sequence"/>
</dbReference>
<dbReference type="Pfam" id="PF21365">
    <property type="entry name" value="Glyco_hydro_31_3rd"/>
    <property type="match status" value="1"/>
</dbReference>
<dbReference type="SUPFAM" id="SSF51011">
    <property type="entry name" value="Glycosyl hydrolase domain"/>
    <property type="match status" value="1"/>
</dbReference>
<name>A0A511RNL7_9DEIN</name>
<dbReference type="CDD" id="cd06604">
    <property type="entry name" value="GH31_glucosidase_II_MalA"/>
    <property type="match status" value="1"/>
</dbReference>
<keyword evidence="3 4" id="KW-0326">Glycosidase</keyword>
<dbReference type="GO" id="GO:0030246">
    <property type="term" value="F:carbohydrate binding"/>
    <property type="evidence" value="ECO:0007669"/>
    <property type="project" value="InterPro"/>
</dbReference>
<evidence type="ECO:0000256" key="1">
    <source>
        <dbReference type="ARBA" id="ARBA00007806"/>
    </source>
</evidence>
<dbReference type="Gene3D" id="3.20.20.80">
    <property type="entry name" value="Glycosidases"/>
    <property type="match status" value="2"/>
</dbReference>
<dbReference type="GO" id="GO:0004553">
    <property type="term" value="F:hydrolase activity, hydrolyzing O-glycosyl compounds"/>
    <property type="evidence" value="ECO:0007669"/>
    <property type="project" value="InterPro"/>
</dbReference>
<proteinExistence type="inferred from homology"/>
<organism evidence="8 9">
    <name type="scientific">Oceanithermus desulfurans NBRC 100063</name>
    <dbReference type="NCBI Taxonomy" id="1227550"/>
    <lineage>
        <taxon>Bacteria</taxon>
        <taxon>Thermotogati</taxon>
        <taxon>Deinococcota</taxon>
        <taxon>Deinococci</taxon>
        <taxon>Thermales</taxon>
        <taxon>Thermaceae</taxon>
        <taxon>Oceanithermus</taxon>
    </lineage>
</organism>
<accession>A0A511RNL7</accession>
<sequence length="781" mass="87746">MRSVNFDGYRLEDGVLWLQGAQSQARLEAYAGGYWRMLVWHRARDAQKGSWVVRRPDALPIEAEPTPAGLRLRAGDAELRLTLAPFALVWAGLEFADLQVGELPTWTTDAAAVAEAVAGVGAVREVEDGHALGGGYALHLHEREGRRYFGLGERTGFLDKKGRRWLNWTADAFEQQPKDDPLYQAHPFVIAFDGGRTRGVYLDESWKSLFDLAAREPGRSRIAVEGPTFDLWLVPGPEPAAVLERFTALVGRPWLPPLWALGYHQCRWSYPDEAAVREVLAGFREHELPLSALWLDIDYMDGYKVFTFSPHRFPDPPRLVRELAEAGVRVVTIVDPGVKKEAGYPVYESGRKIDAFVKNRREEELVGEVWPKPAVWPDFSRPEVRRWWGEQHRPLVEAGVAGIWNDMNEPAAFAVEGDEVFGIGKTLPSDARHGERLHAEVHNLYGLLMSRATHEGLVHLREGRRPFVLTRSGFSGIQRYAWVWTGDNGSYWEHMAMSVPMLLNLGLSGVAFCGADIGGFRYDADGELLARWTWLGAFYPFMRNHSAKTSRRQEPWAFGEPWLGHVRAAIRFRYRIMPYLYSLAEEAARTGQPLMRPLFYHFPGDSEAAAIDDQFLLGPDLLAAPVLHPGARRRLVYLPEGGWRDFWTGAEQAGPAWVVAEAPLDRIPLWQRVGGALPLTAPEPVAQAHWDPLIWRVAPAAHVLGSAYLDEGEGDGAGLRVRLTGRYDGSRLLVTQEPVTDGRAWLELVGADEPRRASAPFEYKDGRFRIELAAGEAWVEW</sequence>
<keyword evidence="2 4" id="KW-0378">Hydrolase</keyword>
<feature type="domain" description="Glycoside hydrolase family 31 N-terminal" evidence="6">
    <location>
        <begin position="26"/>
        <end position="211"/>
    </location>
</feature>
<dbReference type="Gene3D" id="2.60.40.1180">
    <property type="entry name" value="Golgi alpha-mannosidase II"/>
    <property type="match status" value="1"/>
</dbReference>
<evidence type="ECO:0000256" key="2">
    <source>
        <dbReference type="ARBA" id="ARBA00022801"/>
    </source>
</evidence>
<gene>
    <name evidence="8" type="ORF">ODE01S_21210</name>
</gene>
<dbReference type="InterPro" id="IPR048395">
    <property type="entry name" value="Glyco_hydro_31_C"/>
</dbReference>
<dbReference type="InterPro" id="IPR030458">
    <property type="entry name" value="Glyco_hydro_31_AS"/>
</dbReference>
<dbReference type="Pfam" id="PF13802">
    <property type="entry name" value="Gal_mutarotas_2"/>
    <property type="match status" value="1"/>
</dbReference>
<dbReference type="CDD" id="cd14752">
    <property type="entry name" value="GH31_N"/>
    <property type="match status" value="1"/>
</dbReference>
<evidence type="ECO:0000259" key="7">
    <source>
        <dbReference type="Pfam" id="PF21365"/>
    </source>
</evidence>
<feature type="domain" description="Glycosyl hydrolase family 31 C-terminal" evidence="7">
    <location>
        <begin position="591"/>
        <end position="674"/>
    </location>
</feature>
<dbReference type="PANTHER" id="PTHR22762:SF120">
    <property type="entry name" value="HETEROGLYCAN GLUCOSIDASE 1"/>
    <property type="match status" value="1"/>
</dbReference>
<evidence type="ECO:0000256" key="3">
    <source>
        <dbReference type="ARBA" id="ARBA00023295"/>
    </source>
</evidence>